<feature type="transmembrane region" description="Helical" evidence="11">
    <location>
        <begin position="16"/>
        <end position="36"/>
    </location>
</feature>
<dbReference type="PANTHER" id="PTHR19300:SF46">
    <property type="entry name" value="BETA-1,4-N-ACETYLGALACTOSAMINYLTRANSFERASE"/>
    <property type="match status" value="1"/>
</dbReference>
<evidence type="ECO:0000256" key="11">
    <source>
        <dbReference type="RuleBase" id="RU368121"/>
    </source>
</evidence>
<dbReference type="InterPro" id="IPR029044">
    <property type="entry name" value="Nucleotide-diphossugar_trans"/>
</dbReference>
<evidence type="ECO:0000259" key="14">
    <source>
        <dbReference type="Pfam" id="PF13733"/>
    </source>
</evidence>
<dbReference type="Pfam" id="PF13733">
    <property type="entry name" value="Glyco_transf_7N"/>
    <property type="match status" value="1"/>
</dbReference>
<dbReference type="InterPro" id="IPR027791">
    <property type="entry name" value="Galactosyl_T_C"/>
</dbReference>
<evidence type="ECO:0000256" key="5">
    <source>
        <dbReference type="ARBA" id="ARBA00022679"/>
    </source>
</evidence>
<dbReference type="STRING" id="7574.A0A1S3KG37"/>
<dbReference type="OMA" id="XKHISED"/>
<evidence type="ECO:0000256" key="3">
    <source>
        <dbReference type="ARBA" id="ARBA00005735"/>
    </source>
</evidence>
<keyword evidence="8 11" id="KW-1133">Transmembrane helix</keyword>
<dbReference type="GO" id="GO:0008378">
    <property type="term" value="F:galactosyltransferase activity"/>
    <property type="evidence" value="ECO:0007669"/>
    <property type="project" value="TreeGrafter"/>
</dbReference>
<dbReference type="GO" id="GO:0006688">
    <property type="term" value="P:glycosphingolipid biosynthetic process"/>
    <property type="evidence" value="ECO:0007669"/>
    <property type="project" value="TreeGrafter"/>
</dbReference>
<dbReference type="Gene3D" id="3.90.550.10">
    <property type="entry name" value="Spore Coat Polysaccharide Biosynthesis Protein SpsA, Chain A"/>
    <property type="match status" value="1"/>
</dbReference>
<dbReference type="GO" id="GO:0005975">
    <property type="term" value="P:carbohydrate metabolic process"/>
    <property type="evidence" value="ECO:0007669"/>
    <property type="project" value="InterPro"/>
</dbReference>
<evidence type="ECO:0000256" key="4">
    <source>
        <dbReference type="ARBA" id="ARBA00022676"/>
    </source>
</evidence>
<dbReference type="OrthoDB" id="10016069at2759"/>
<dbReference type="PRINTS" id="PR02050">
    <property type="entry name" value="B14GALTRFASE"/>
</dbReference>
<evidence type="ECO:0000256" key="1">
    <source>
        <dbReference type="ARBA" id="ARBA00004606"/>
    </source>
</evidence>
<dbReference type="EC" id="2.4.1.-" evidence="11"/>
<keyword evidence="6 11" id="KW-0812">Transmembrane</keyword>
<evidence type="ECO:0000256" key="2">
    <source>
        <dbReference type="ARBA" id="ARBA00004922"/>
    </source>
</evidence>
<dbReference type="CDD" id="cd00899">
    <property type="entry name" value="b4GalT"/>
    <property type="match status" value="1"/>
</dbReference>
<protein>
    <recommendedName>
        <fullName evidence="11">Beta-1,4-galactosyltransferase</fullName>
        <ecNumber evidence="11">2.4.1.-</ecNumber>
    </recommendedName>
</protein>
<evidence type="ECO:0000259" key="13">
    <source>
        <dbReference type="Pfam" id="PF02709"/>
    </source>
</evidence>
<dbReference type="PANTHER" id="PTHR19300">
    <property type="entry name" value="BETA-1,4-GALACTOSYLTRANSFERASE"/>
    <property type="match status" value="1"/>
</dbReference>
<dbReference type="UniPathway" id="UPA00378"/>
<dbReference type="GeneID" id="106181689"/>
<organism evidence="15 16">
    <name type="scientific">Lingula anatina</name>
    <name type="common">Brachiopod</name>
    <name type="synonym">Lingula unguis</name>
    <dbReference type="NCBI Taxonomy" id="7574"/>
    <lineage>
        <taxon>Eukaryota</taxon>
        <taxon>Metazoa</taxon>
        <taxon>Spiralia</taxon>
        <taxon>Lophotrochozoa</taxon>
        <taxon>Brachiopoda</taxon>
        <taxon>Linguliformea</taxon>
        <taxon>Lingulata</taxon>
        <taxon>Lingulida</taxon>
        <taxon>Linguloidea</taxon>
        <taxon>Lingulidae</taxon>
        <taxon>Lingula</taxon>
    </lineage>
</organism>
<feature type="compositionally biased region" description="Low complexity" evidence="12">
    <location>
        <begin position="379"/>
        <end position="400"/>
    </location>
</feature>
<evidence type="ECO:0000256" key="10">
    <source>
        <dbReference type="ARBA" id="ARBA00023180"/>
    </source>
</evidence>
<comment type="similarity">
    <text evidence="3 11">Belongs to the glycosyltransferase 7 family.</text>
</comment>
<dbReference type="InterPro" id="IPR003859">
    <property type="entry name" value="Galactosyl_T"/>
</dbReference>
<keyword evidence="5 11" id="KW-0808">Transferase</keyword>
<dbReference type="KEGG" id="lak:106181689"/>
<keyword evidence="10 11" id="KW-0325">Glycoprotein</keyword>
<dbReference type="GO" id="GO:0016020">
    <property type="term" value="C:membrane"/>
    <property type="evidence" value="ECO:0007669"/>
    <property type="project" value="UniProtKB-SubCell"/>
</dbReference>
<evidence type="ECO:0000256" key="9">
    <source>
        <dbReference type="ARBA" id="ARBA00023136"/>
    </source>
</evidence>
<evidence type="ECO:0000256" key="12">
    <source>
        <dbReference type="SAM" id="MobiDB-lite"/>
    </source>
</evidence>
<dbReference type="GO" id="GO:0005794">
    <property type="term" value="C:Golgi apparatus"/>
    <property type="evidence" value="ECO:0007669"/>
    <property type="project" value="TreeGrafter"/>
</dbReference>
<comment type="subcellular location">
    <subcellularLocation>
        <location evidence="1">Membrane</location>
        <topology evidence="1">Single-pass type II membrane protein</topology>
    </subcellularLocation>
</comment>
<gene>
    <name evidence="16" type="primary">LOC106181689</name>
</gene>
<keyword evidence="7 11" id="KW-0735">Signal-anchor</keyword>
<accession>A0A1S3KG37</accession>
<sequence>MFTMFKRPGASGRVRFYLLISGIAIIAIQMLVMSTMEGTRQYINIVNPGWTGFHISFNSSQKSISKIPDAQSNQSDHTTLEAEEESLLCPLLPKELEGRLSIEVNSSSLLEEIEKRNPDVLPGGHWKPRDCVSRSRVLIILPYRNRWEHLLRWLEHYHPILQRQKLDYRIVVVEQTDGAEFNKGRIMNAGYAEAVKMFSFDCVIFHDIDMLLEDDRNIYSCPIQPRHLSPGVDTFKYKLPYWALVGGALAFPKEHFELVNGYTNALWGWGGEDDEMFQRLDISGVTLERPGPGVGRYKMMKHTKRKYTMPYKNIACAIKTVKRRIKTDGLSTVKYDVIKKGDFRLFTIILVDVGKYSKEEDPIFCPTPAPKPTNATVPTQQSKTVTMTTSSSKNTTTVATKDSPRR</sequence>
<dbReference type="InParanoid" id="A0A1S3KG37"/>
<feature type="region of interest" description="Disordered" evidence="12">
    <location>
        <begin position="365"/>
        <end position="406"/>
    </location>
</feature>
<dbReference type="Proteomes" id="UP000085678">
    <property type="component" value="Unplaced"/>
</dbReference>
<evidence type="ECO:0000313" key="15">
    <source>
        <dbReference type="Proteomes" id="UP000085678"/>
    </source>
</evidence>
<proteinExistence type="inferred from homology"/>
<comment type="pathway">
    <text evidence="2 11">Protein modification; protein glycosylation.</text>
</comment>
<feature type="domain" description="Galactosyltransferase N-terminal" evidence="14">
    <location>
        <begin position="89"/>
        <end position="222"/>
    </location>
</feature>
<dbReference type="SUPFAM" id="SSF53448">
    <property type="entry name" value="Nucleotide-diphospho-sugar transferases"/>
    <property type="match status" value="1"/>
</dbReference>
<keyword evidence="15" id="KW-1185">Reference proteome</keyword>
<evidence type="ECO:0000313" key="16">
    <source>
        <dbReference type="RefSeq" id="XP_013421598.1"/>
    </source>
</evidence>
<dbReference type="AlphaFoldDB" id="A0A1S3KG37"/>
<name>A0A1S3KG37_LINAN</name>
<evidence type="ECO:0000256" key="6">
    <source>
        <dbReference type="ARBA" id="ARBA00022692"/>
    </source>
</evidence>
<dbReference type="InterPro" id="IPR027995">
    <property type="entry name" value="Galactosyl_T_N"/>
</dbReference>
<comment type="function">
    <text evidence="11">Catalyses the transfer of galactose onto proteins or lipids.</text>
</comment>
<keyword evidence="4 11" id="KW-0328">Glycosyltransferase</keyword>
<evidence type="ECO:0000256" key="7">
    <source>
        <dbReference type="ARBA" id="ARBA00022968"/>
    </source>
</evidence>
<dbReference type="Pfam" id="PF02709">
    <property type="entry name" value="Glyco_transf_7C"/>
    <property type="match status" value="1"/>
</dbReference>
<evidence type="ECO:0000256" key="8">
    <source>
        <dbReference type="ARBA" id="ARBA00022989"/>
    </source>
</evidence>
<reference evidence="16" key="1">
    <citation type="submission" date="2025-08" db="UniProtKB">
        <authorList>
            <consortium name="RefSeq"/>
        </authorList>
    </citation>
    <scope>IDENTIFICATION</scope>
    <source>
        <tissue evidence="16">Gonads</tissue>
    </source>
</reference>
<keyword evidence="9 11" id="KW-0472">Membrane</keyword>
<feature type="domain" description="Galactosyltransferase C-terminal" evidence="13">
    <location>
        <begin position="226"/>
        <end position="303"/>
    </location>
</feature>
<dbReference type="RefSeq" id="XP_013421598.1">
    <property type="nucleotide sequence ID" value="XM_013566144.2"/>
</dbReference>
<dbReference type="GO" id="GO:0033842">
    <property type="term" value="F:N-acetyl-beta-glucosaminyl-derivative 4-beta-N-acetylgalactosaminyltransferase activity"/>
    <property type="evidence" value="ECO:0007669"/>
    <property type="project" value="TreeGrafter"/>
</dbReference>